<proteinExistence type="predicted"/>
<dbReference type="PANTHER" id="PTHR22572">
    <property type="entry name" value="SUGAR-1-PHOSPHATE GUANYL TRANSFERASE"/>
    <property type="match status" value="1"/>
</dbReference>
<dbReference type="InterPro" id="IPR005835">
    <property type="entry name" value="NTP_transferase_dom"/>
</dbReference>
<dbReference type="EMBL" id="CP121196">
    <property type="protein sequence ID" value="XBH20135.1"/>
    <property type="molecule type" value="Genomic_DNA"/>
</dbReference>
<reference evidence="2" key="1">
    <citation type="submission" date="2023-03" db="EMBL/GenBank/DDBJ databases">
        <title>Edaphobacter sp.</title>
        <authorList>
            <person name="Huber K.J."/>
            <person name="Papendorf J."/>
            <person name="Pilke C."/>
            <person name="Bunk B."/>
            <person name="Sproeer C."/>
            <person name="Pester M."/>
        </authorList>
    </citation>
    <scope>NUCLEOTIDE SEQUENCE</scope>
    <source>
        <strain evidence="2">DSM 110680</strain>
    </source>
</reference>
<dbReference type="Pfam" id="PF00483">
    <property type="entry name" value="NTP_transferase"/>
    <property type="match status" value="1"/>
</dbReference>
<organism evidence="2">
    <name type="scientific">Telmatobacter sp. DSM 110680</name>
    <dbReference type="NCBI Taxonomy" id="3036704"/>
    <lineage>
        <taxon>Bacteria</taxon>
        <taxon>Pseudomonadati</taxon>
        <taxon>Acidobacteriota</taxon>
        <taxon>Terriglobia</taxon>
        <taxon>Terriglobales</taxon>
        <taxon>Acidobacteriaceae</taxon>
        <taxon>Telmatobacter</taxon>
    </lineage>
</organism>
<dbReference type="AlphaFoldDB" id="A0AAU7DST8"/>
<accession>A0AAU7DST8</accession>
<dbReference type="InterPro" id="IPR029044">
    <property type="entry name" value="Nucleotide-diphossugar_trans"/>
</dbReference>
<name>A0AAU7DST8_9BACT</name>
<evidence type="ECO:0000313" key="2">
    <source>
        <dbReference type="EMBL" id="XBH20135.1"/>
    </source>
</evidence>
<sequence>MVLAAGLGTRLRPLTDYRPKALVEVGGRTLLEITLTRLRSFGISEVIINTHYFADMVVEYLRAHQNFGMHIELSYEHVLLDTGGGIKHAAHFFVGLDEPFLVHNVDVLSTIDFSKMLVFHRERNALATLAVQDRYTSRYLLFDQNGELCGRRKGVDGVPELVREVEKPQARAFAGIHILSPRIFSSVEEQGIFSIIPVYLRLAAGNKPIAGFPADGYYWRDMGRSESIVDAERDIAQNAYPGVVSDDLDR</sequence>
<dbReference type="InterPro" id="IPR050486">
    <property type="entry name" value="Mannose-1P_guanyltransferase"/>
</dbReference>
<protein>
    <submittedName>
        <fullName evidence="2">Nucleotidyltransferase family protein</fullName>
    </submittedName>
</protein>
<dbReference type="CDD" id="cd06422">
    <property type="entry name" value="NTP_transferase_like_1"/>
    <property type="match status" value="1"/>
</dbReference>
<dbReference type="RefSeq" id="WP_348265342.1">
    <property type="nucleotide sequence ID" value="NZ_CP121196.1"/>
</dbReference>
<feature type="domain" description="Nucleotidyl transferase" evidence="1">
    <location>
        <begin position="1"/>
        <end position="237"/>
    </location>
</feature>
<evidence type="ECO:0000259" key="1">
    <source>
        <dbReference type="Pfam" id="PF00483"/>
    </source>
</evidence>
<gene>
    <name evidence="2" type="ORF">P8935_15335</name>
</gene>
<dbReference type="SUPFAM" id="SSF53448">
    <property type="entry name" value="Nucleotide-diphospho-sugar transferases"/>
    <property type="match status" value="1"/>
</dbReference>
<dbReference type="Gene3D" id="3.90.550.10">
    <property type="entry name" value="Spore Coat Polysaccharide Biosynthesis Protein SpsA, Chain A"/>
    <property type="match status" value="1"/>
</dbReference>